<evidence type="ECO:0000256" key="1">
    <source>
        <dbReference type="SAM" id="MobiDB-lite"/>
    </source>
</evidence>
<sequence>MGEARKEEGEVEREEFEPEEGVREPVRGGGRQSENGAGTGDKEASSLMCERGGFKPIGFGGNVARSSLTREKG</sequence>
<proteinExistence type="predicted"/>
<protein>
    <submittedName>
        <fullName evidence="2">Uncharacterized protein</fullName>
    </submittedName>
</protein>
<feature type="region of interest" description="Disordered" evidence="1">
    <location>
        <begin position="1"/>
        <end position="73"/>
    </location>
</feature>
<reference evidence="2 3" key="1">
    <citation type="journal article" date="2021" name="Hortic Res">
        <title>Chromosome-scale assembly of the Dendrobium chrysotoxum genome enhances the understanding of orchid evolution.</title>
        <authorList>
            <person name="Zhang Y."/>
            <person name="Zhang G.Q."/>
            <person name="Zhang D."/>
            <person name="Liu X.D."/>
            <person name="Xu X.Y."/>
            <person name="Sun W.H."/>
            <person name="Yu X."/>
            <person name="Zhu X."/>
            <person name="Wang Z.W."/>
            <person name="Zhao X."/>
            <person name="Zhong W.Y."/>
            <person name="Chen H."/>
            <person name="Yin W.L."/>
            <person name="Huang T."/>
            <person name="Niu S.C."/>
            <person name="Liu Z.J."/>
        </authorList>
    </citation>
    <scope>NUCLEOTIDE SEQUENCE [LARGE SCALE GENOMIC DNA]</scope>
    <source>
        <strain evidence="2">Lindl</strain>
    </source>
</reference>
<evidence type="ECO:0000313" key="2">
    <source>
        <dbReference type="EMBL" id="KAH0460153.1"/>
    </source>
</evidence>
<gene>
    <name evidence="2" type="ORF">IEQ34_010816</name>
</gene>
<dbReference type="AlphaFoldDB" id="A0AAV7GWY3"/>
<dbReference type="EMBL" id="JAGFBR010000010">
    <property type="protein sequence ID" value="KAH0460153.1"/>
    <property type="molecule type" value="Genomic_DNA"/>
</dbReference>
<name>A0AAV7GWY3_DENCH</name>
<comment type="caution">
    <text evidence="2">The sequence shown here is derived from an EMBL/GenBank/DDBJ whole genome shotgun (WGS) entry which is preliminary data.</text>
</comment>
<organism evidence="2 3">
    <name type="scientific">Dendrobium chrysotoxum</name>
    <name type="common">Orchid</name>
    <dbReference type="NCBI Taxonomy" id="161865"/>
    <lineage>
        <taxon>Eukaryota</taxon>
        <taxon>Viridiplantae</taxon>
        <taxon>Streptophyta</taxon>
        <taxon>Embryophyta</taxon>
        <taxon>Tracheophyta</taxon>
        <taxon>Spermatophyta</taxon>
        <taxon>Magnoliopsida</taxon>
        <taxon>Liliopsida</taxon>
        <taxon>Asparagales</taxon>
        <taxon>Orchidaceae</taxon>
        <taxon>Epidendroideae</taxon>
        <taxon>Malaxideae</taxon>
        <taxon>Dendrobiinae</taxon>
        <taxon>Dendrobium</taxon>
    </lineage>
</organism>
<dbReference type="Proteomes" id="UP000775213">
    <property type="component" value="Unassembled WGS sequence"/>
</dbReference>
<evidence type="ECO:0000313" key="3">
    <source>
        <dbReference type="Proteomes" id="UP000775213"/>
    </source>
</evidence>
<feature type="compositionally biased region" description="Acidic residues" evidence="1">
    <location>
        <begin position="9"/>
        <end position="19"/>
    </location>
</feature>
<keyword evidence="3" id="KW-1185">Reference proteome</keyword>
<accession>A0AAV7GWY3</accession>